<gene>
    <name evidence="11" type="ORF">JD108_17910</name>
    <name evidence="12" type="ORF">KDJ56_17850</name>
</gene>
<dbReference type="Pfam" id="PF04290">
    <property type="entry name" value="DctQ"/>
    <property type="match status" value="1"/>
</dbReference>
<feature type="transmembrane region" description="Helical" evidence="9">
    <location>
        <begin position="12"/>
        <end position="32"/>
    </location>
</feature>
<evidence type="ECO:0000256" key="3">
    <source>
        <dbReference type="ARBA" id="ARBA00022475"/>
    </source>
</evidence>
<dbReference type="InterPro" id="IPR007387">
    <property type="entry name" value="TRAP_DctQ"/>
</dbReference>
<dbReference type="PANTHER" id="PTHR35011:SF2">
    <property type="entry name" value="2,3-DIKETO-L-GULONATE TRAP TRANSPORTER SMALL PERMEASE PROTEIN YIAM"/>
    <property type="match status" value="1"/>
</dbReference>
<keyword evidence="14" id="KW-1185">Reference proteome</keyword>
<reference evidence="11 13" key="1">
    <citation type="submission" date="2020-12" db="EMBL/GenBank/DDBJ databases">
        <title>strain FJAT-54423T represents a novel species of the genus Brevibacillus.</title>
        <authorList>
            <person name="Tang R."/>
        </authorList>
    </citation>
    <scope>NUCLEOTIDE SEQUENCE [LARGE SCALE GENOMIC DNA]</scope>
    <source>
        <strain evidence="11 13">FJAT-54423</strain>
    </source>
</reference>
<evidence type="ECO:0000256" key="5">
    <source>
        <dbReference type="ARBA" id="ARBA00022692"/>
    </source>
</evidence>
<evidence type="ECO:0000256" key="1">
    <source>
        <dbReference type="ARBA" id="ARBA00004429"/>
    </source>
</evidence>
<dbReference type="Proteomes" id="UP000677234">
    <property type="component" value="Chromosome"/>
</dbReference>
<dbReference type="GO" id="GO:0005886">
    <property type="term" value="C:plasma membrane"/>
    <property type="evidence" value="ECO:0007669"/>
    <property type="project" value="UniProtKB-SubCell"/>
</dbReference>
<organism evidence="11 13">
    <name type="scientific">Brevibacillus composti</name>
    <dbReference type="NCBI Taxonomy" id="2796470"/>
    <lineage>
        <taxon>Bacteria</taxon>
        <taxon>Bacillati</taxon>
        <taxon>Bacillota</taxon>
        <taxon>Bacilli</taxon>
        <taxon>Bacillales</taxon>
        <taxon>Paenibacillaceae</taxon>
        <taxon>Brevibacillus</taxon>
    </lineage>
</organism>
<dbReference type="GO" id="GO:0022857">
    <property type="term" value="F:transmembrane transporter activity"/>
    <property type="evidence" value="ECO:0007669"/>
    <property type="project" value="TreeGrafter"/>
</dbReference>
<dbReference type="RefSeq" id="WP_198827339.1">
    <property type="nucleotide sequence ID" value="NZ_CP066308.1"/>
</dbReference>
<evidence type="ECO:0000256" key="2">
    <source>
        <dbReference type="ARBA" id="ARBA00022448"/>
    </source>
</evidence>
<evidence type="ECO:0000256" key="8">
    <source>
        <dbReference type="ARBA" id="ARBA00038436"/>
    </source>
</evidence>
<dbReference type="Proteomes" id="UP000595847">
    <property type="component" value="Chromosome"/>
</dbReference>
<dbReference type="GO" id="GO:0015740">
    <property type="term" value="P:C4-dicarboxylate transport"/>
    <property type="evidence" value="ECO:0007669"/>
    <property type="project" value="TreeGrafter"/>
</dbReference>
<keyword evidence="3" id="KW-1003">Cell membrane</keyword>
<dbReference type="EMBL" id="CP066308">
    <property type="protein sequence ID" value="QQE73737.1"/>
    <property type="molecule type" value="Genomic_DNA"/>
</dbReference>
<dbReference type="InterPro" id="IPR055348">
    <property type="entry name" value="DctQ"/>
</dbReference>
<keyword evidence="4" id="KW-0997">Cell inner membrane</keyword>
<keyword evidence="7 9" id="KW-0472">Membrane</keyword>
<proteinExistence type="inferred from homology"/>
<evidence type="ECO:0000313" key="11">
    <source>
        <dbReference type="EMBL" id="QQE73737.1"/>
    </source>
</evidence>
<name>A0A7T5EJH8_9BACL</name>
<evidence type="ECO:0000256" key="7">
    <source>
        <dbReference type="ARBA" id="ARBA00023136"/>
    </source>
</evidence>
<evidence type="ECO:0000313" key="13">
    <source>
        <dbReference type="Proteomes" id="UP000595847"/>
    </source>
</evidence>
<reference evidence="12" key="2">
    <citation type="submission" date="2021-04" db="EMBL/GenBank/DDBJ databases">
        <title>Brevibacillus composti FJAT-54423, complete genome.</title>
        <authorList>
            <person name="Tang R."/>
        </authorList>
    </citation>
    <scope>NUCLEOTIDE SEQUENCE</scope>
    <source>
        <strain evidence="12">FJAT-54424</strain>
    </source>
</reference>
<evidence type="ECO:0000313" key="12">
    <source>
        <dbReference type="EMBL" id="QUO40820.1"/>
    </source>
</evidence>
<feature type="transmembrane region" description="Helical" evidence="9">
    <location>
        <begin position="86"/>
        <end position="107"/>
    </location>
</feature>
<keyword evidence="5 9" id="KW-0812">Transmembrane</keyword>
<comment type="subcellular location">
    <subcellularLocation>
        <location evidence="1">Cell inner membrane</location>
        <topology evidence="1">Multi-pass membrane protein</topology>
    </subcellularLocation>
</comment>
<evidence type="ECO:0000256" key="6">
    <source>
        <dbReference type="ARBA" id="ARBA00022989"/>
    </source>
</evidence>
<evidence type="ECO:0000313" key="14">
    <source>
        <dbReference type="Proteomes" id="UP000677234"/>
    </source>
</evidence>
<dbReference type="AlphaFoldDB" id="A0A7T5EJH8"/>
<sequence>MQQLSNWVYRFSTWLIMILVGIMACVTLAEVIGRNVFQQSFSWSEEVARFTLVWLTFIGASAVYKRKELVGFDMFMQKLPPSAKKIATVLLHVFTISFILVLIYYGFKQTFSKTAIIQHSPGLQLPMYAVYLAIPLGMLMTLVHALALLLEKRQEGGVEQ</sequence>
<comment type="similarity">
    <text evidence="8">Belongs to the TRAP transporter small permease family.</text>
</comment>
<feature type="transmembrane region" description="Helical" evidence="9">
    <location>
        <begin position="127"/>
        <end position="150"/>
    </location>
</feature>
<feature type="transmembrane region" description="Helical" evidence="9">
    <location>
        <begin position="47"/>
        <end position="65"/>
    </location>
</feature>
<dbReference type="EMBL" id="CP073708">
    <property type="protein sequence ID" value="QUO40820.1"/>
    <property type="molecule type" value="Genomic_DNA"/>
</dbReference>
<accession>A0A7T5EJH8</accession>
<dbReference type="KEGG" id="bcop:JD108_17910"/>
<evidence type="ECO:0000256" key="4">
    <source>
        <dbReference type="ARBA" id="ARBA00022519"/>
    </source>
</evidence>
<feature type="domain" description="Tripartite ATP-independent periplasmic transporters DctQ component" evidence="10">
    <location>
        <begin position="23"/>
        <end position="152"/>
    </location>
</feature>
<dbReference type="PANTHER" id="PTHR35011">
    <property type="entry name" value="2,3-DIKETO-L-GULONATE TRAP TRANSPORTER SMALL PERMEASE PROTEIN YIAM"/>
    <property type="match status" value="1"/>
</dbReference>
<keyword evidence="6 9" id="KW-1133">Transmembrane helix</keyword>
<keyword evidence="2" id="KW-0813">Transport</keyword>
<protein>
    <submittedName>
        <fullName evidence="11">TRAP transporter small permease</fullName>
    </submittedName>
</protein>
<evidence type="ECO:0000259" key="10">
    <source>
        <dbReference type="Pfam" id="PF04290"/>
    </source>
</evidence>
<evidence type="ECO:0000256" key="9">
    <source>
        <dbReference type="SAM" id="Phobius"/>
    </source>
</evidence>